<dbReference type="CDD" id="cd07557">
    <property type="entry name" value="trimeric_dUTPase"/>
    <property type="match status" value="1"/>
</dbReference>
<keyword evidence="3" id="KW-0378">Hydrolase</keyword>
<dbReference type="InterPro" id="IPR001995">
    <property type="entry name" value="Peptidase_A2_cat"/>
</dbReference>
<proteinExistence type="predicted"/>
<evidence type="ECO:0000256" key="1">
    <source>
        <dbReference type="ARBA" id="ARBA00022670"/>
    </source>
</evidence>
<feature type="domain" description="Peptidase A2" evidence="4">
    <location>
        <begin position="141"/>
        <end position="155"/>
    </location>
</feature>
<evidence type="ECO:0000313" key="5">
    <source>
        <dbReference type="EMBL" id="NXK98852.1"/>
    </source>
</evidence>
<dbReference type="PANTHER" id="PTHR19422">
    <property type="entry name" value="GAG RETROVIRAL POLYPROTEIN"/>
    <property type="match status" value="1"/>
</dbReference>
<dbReference type="InterPro" id="IPR036157">
    <property type="entry name" value="dUTPase-like_sf"/>
</dbReference>
<keyword evidence="1" id="KW-0645">Protease</keyword>
<dbReference type="Proteomes" id="UP000520463">
    <property type="component" value="Unassembled WGS sequence"/>
</dbReference>
<dbReference type="SUPFAM" id="SSF51283">
    <property type="entry name" value="dUTPase-like"/>
    <property type="match status" value="1"/>
</dbReference>
<dbReference type="OrthoDB" id="9900537at2759"/>
<organism evidence="5 6">
    <name type="scientific">Formicarius rufipectus</name>
    <dbReference type="NCBI Taxonomy" id="1118560"/>
    <lineage>
        <taxon>Eukaryota</taxon>
        <taxon>Metazoa</taxon>
        <taxon>Chordata</taxon>
        <taxon>Craniata</taxon>
        <taxon>Vertebrata</taxon>
        <taxon>Euteleostomi</taxon>
        <taxon>Archelosauria</taxon>
        <taxon>Archosauria</taxon>
        <taxon>Dinosauria</taxon>
        <taxon>Saurischia</taxon>
        <taxon>Theropoda</taxon>
        <taxon>Coelurosauria</taxon>
        <taxon>Aves</taxon>
        <taxon>Neognathae</taxon>
        <taxon>Neoaves</taxon>
        <taxon>Telluraves</taxon>
        <taxon>Australaves</taxon>
        <taxon>Passeriformes</taxon>
        <taxon>Formicariidae</taxon>
        <taxon>Formicarius</taxon>
    </lineage>
</organism>
<dbReference type="PROSITE" id="PS50175">
    <property type="entry name" value="ASP_PROT_RETROV"/>
    <property type="match status" value="1"/>
</dbReference>
<dbReference type="Gene3D" id="2.70.40.10">
    <property type="match status" value="1"/>
</dbReference>
<keyword evidence="6" id="KW-1185">Reference proteome</keyword>
<feature type="non-terminal residue" evidence="5">
    <location>
        <position position="1"/>
    </location>
</feature>
<dbReference type="PROSITE" id="PS00141">
    <property type="entry name" value="ASP_PROTEASE"/>
    <property type="match status" value="1"/>
</dbReference>
<sequence length="155" mass="16615">LDLAAAIDMNLMATEPQLIPTGIKGPVLINNQAVGALIIGCSSTSLAGLFILPGLIDADYEGEIKIIAYTPFPALKINANQRIAQLVPLPQLTAQRPPMFNSKRQEKGFGSTGDNVLLTIDLAKRPRLPVQLQWENELCELPALLDTGADTSIIS</sequence>
<dbReference type="Pfam" id="PF00692">
    <property type="entry name" value="dUTPase"/>
    <property type="match status" value="1"/>
</dbReference>
<dbReference type="InterPro" id="IPR033704">
    <property type="entry name" value="dUTPase_trimeric"/>
</dbReference>
<dbReference type="GO" id="GO:0006508">
    <property type="term" value="P:proteolysis"/>
    <property type="evidence" value="ECO:0007669"/>
    <property type="project" value="UniProtKB-KW"/>
</dbReference>
<dbReference type="GO" id="GO:0004190">
    <property type="term" value="F:aspartic-type endopeptidase activity"/>
    <property type="evidence" value="ECO:0007669"/>
    <property type="project" value="UniProtKB-KW"/>
</dbReference>
<evidence type="ECO:0000259" key="4">
    <source>
        <dbReference type="PROSITE" id="PS50175"/>
    </source>
</evidence>
<dbReference type="InterPro" id="IPR029054">
    <property type="entry name" value="dUTPase-like"/>
</dbReference>
<evidence type="ECO:0000313" key="6">
    <source>
        <dbReference type="Proteomes" id="UP000520463"/>
    </source>
</evidence>
<dbReference type="InterPro" id="IPR051592">
    <property type="entry name" value="HERV-K_Pro_peptidase_A2"/>
</dbReference>
<reference evidence="5 6" key="1">
    <citation type="submission" date="2019-09" db="EMBL/GenBank/DDBJ databases">
        <title>Bird 10,000 Genomes (B10K) Project - Family phase.</title>
        <authorList>
            <person name="Zhang G."/>
        </authorList>
    </citation>
    <scope>NUCLEOTIDE SEQUENCE [LARGE SCALE GENOMIC DNA]</scope>
    <source>
        <strain evidence="5">B10K-DU-001-43</strain>
        <tissue evidence="5">Muscle</tissue>
    </source>
</reference>
<dbReference type="EMBL" id="VXAU01011312">
    <property type="protein sequence ID" value="NXK98852.1"/>
    <property type="molecule type" value="Genomic_DNA"/>
</dbReference>
<dbReference type="SUPFAM" id="SSF50630">
    <property type="entry name" value="Acid proteases"/>
    <property type="match status" value="1"/>
</dbReference>
<evidence type="ECO:0000256" key="2">
    <source>
        <dbReference type="ARBA" id="ARBA00022750"/>
    </source>
</evidence>
<accession>A0A7L0P1K4</accession>
<name>A0A7L0P1K4_9PASS</name>
<dbReference type="PANTHER" id="PTHR19422:SF123">
    <property type="entry name" value="RT1 CLASS I, LOCUS CE15"/>
    <property type="match status" value="1"/>
</dbReference>
<dbReference type="InterPro" id="IPR001969">
    <property type="entry name" value="Aspartic_peptidase_AS"/>
</dbReference>
<dbReference type="InterPro" id="IPR021109">
    <property type="entry name" value="Peptidase_aspartic_dom_sf"/>
</dbReference>
<dbReference type="AlphaFoldDB" id="A0A7L0P1K4"/>
<gene>
    <name evidence="5" type="primary">Ervk9</name>
    <name evidence="5" type="ORF">FORRUF_R01316</name>
</gene>
<comment type="caution">
    <text evidence="5">The sequence shown here is derived from an EMBL/GenBank/DDBJ whole genome shotgun (WGS) entry which is preliminary data.</text>
</comment>
<keyword evidence="2" id="KW-0064">Aspartyl protease</keyword>
<feature type="non-terminal residue" evidence="5">
    <location>
        <position position="155"/>
    </location>
</feature>
<evidence type="ECO:0000256" key="3">
    <source>
        <dbReference type="ARBA" id="ARBA00022801"/>
    </source>
</evidence>
<protein>
    <submittedName>
        <fullName evidence="5">POK9 protein</fullName>
    </submittedName>
</protein>